<feature type="region of interest" description="Disordered" evidence="1">
    <location>
        <begin position="80"/>
        <end position="102"/>
    </location>
</feature>
<organism evidence="2 3">
    <name type="scientific">Hypholoma sublateritium (strain FD-334 SS-4)</name>
    <dbReference type="NCBI Taxonomy" id="945553"/>
    <lineage>
        <taxon>Eukaryota</taxon>
        <taxon>Fungi</taxon>
        <taxon>Dikarya</taxon>
        <taxon>Basidiomycota</taxon>
        <taxon>Agaricomycotina</taxon>
        <taxon>Agaricomycetes</taxon>
        <taxon>Agaricomycetidae</taxon>
        <taxon>Agaricales</taxon>
        <taxon>Agaricineae</taxon>
        <taxon>Strophariaceae</taxon>
        <taxon>Hypholoma</taxon>
    </lineage>
</organism>
<reference evidence="3" key="1">
    <citation type="submission" date="2014-04" db="EMBL/GenBank/DDBJ databases">
        <title>Evolutionary Origins and Diversification of the Mycorrhizal Mutualists.</title>
        <authorList>
            <consortium name="DOE Joint Genome Institute"/>
            <consortium name="Mycorrhizal Genomics Consortium"/>
            <person name="Kohler A."/>
            <person name="Kuo A."/>
            <person name="Nagy L.G."/>
            <person name="Floudas D."/>
            <person name="Copeland A."/>
            <person name="Barry K.W."/>
            <person name="Cichocki N."/>
            <person name="Veneault-Fourrey C."/>
            <person name="LaButti K."/>
            <person name="Lindquist E.A."/>
            <person name="Lipzen A."/>
            <person name="Lundell T."/>
            <person name="Morin E."/>
            <person name="Murat C."/>
            <person name="Riley R."/>
            <person name="Ohm R."/>
            <person name="Sun H."/>
            <person name="Tunlid A."/>
            <person name="Henrissat B."/>
            <person name="Grigoriev I.V."/>
            <person name="Hibbett D.S."/>
            <person name="Martin F."/>
        </authorList>
    </citation>
    <scope>NUCLEOTIDE SEQUENCE [LARGE SCALE GENOMIC DNA]</scope>
    <source>
        <strain evidence="3">FD-334 SS-4</strain>
    </source>
</reference>
<dbReference type="OrthoDB" id="3270804at2759"/>
<proteinExistence type="predicted"/>
<keyword evidence="3" id="KW-1185">Reference proteome</keyword>
<feature type="region of interest" description="Disordered" evidence="1">
    <location>
        <begin position="33"/>
        <end position="68"/>
    </location>
</feature>
<evidence type="ECO:0000256" key="1">
    <source>
        <dbReference type="SAM" id="MobiDB-lite"/>
    </source>
</evidence>
<sequence>MEGDTLPAIAADWTVMHYLAHVFVPTWLTDVPDGPTPPNKGAVAESRPEEPAIPGPASEVPEPQPDNDVVNLAQGMAAVSVNGASDSDPPAPMATASEGTGDISSAFDSVEGVIEDDNAADPNDPAVRWYTVTAGLRVGVPSVAPFVVGIKGACFVRYNTRAEARAAFFDAISRGGFDVEA</sequence>
<dbReference type="AlphaFoldDB" id="A0A0D2NGW8"/>
<evidence type="ECO:0000313" key="3">
    <source>
        <dbReference type="Proteomes" id="UP000054270"/>
    </source>
</evidence>
<protein>
    <submittedName>
        <fullName evidence="2">Uncharacterized protein</fullName>
    </submittedName>
</protein>
<name>A0A0D2NGW8_HYPSF</name>
<gene>
    <name evidence="2" type="ORF">HYPSUDRAFT_207431</name>
</gene>
<dbReference type="Proteomes" id="UP000054270">
    <property type="component" value="Unassembled WGS sequence"/>
</dbReference>
<evidence type="ECO:0000313" key="2">
    <source>
        <dbReference type="EMBL" id="KJA15926.1"/>
    </source>
</evidence>
<accession>A0A0D2NGW8</accession>
<dbReference type="EMBL" id="KN817631">
    <property type="protein sequence ID" value="KJA15926.1"/>
    <property type="molecule type" value="Genomic_DNA"/>
</dbReference>